<gene>
    <name evidence="2" type="ORF">BBN53_11660</name>
    <name evidence="3" type="ORF">ERS370011_00225</name>
</gene>
<reference evidence="3 4" key="1">
    <citation type="submission" date="2015-09" db="EMBL/GenBank/DDBJ databases">
        <authorList>
            <person name="Jackson K.R."/>
            <person name="Lunt B.L."/>
            <person name="Fisher J.N.B."/>
            <person name="Gardner A.V."/>
            <person name="Bailey M.E."/>
            <person name="Deus L.M."/>
            <person name="Earl A.S."/>
            <person name="Gibby P.D."/>
            <person name="Hartmann K.A."/>
            <person name="Liu J.E."/>
            <person name="Manci A.M."/>
            <person name="Nielsen D.A."/>
            <person name="Solomon M.B."/>
            <person name="Breakwell D.P."/>
            <person name="Burnett S.H."/>
            <person name="Grose J.H."/>
        </authorList>
    </citation>
    <scope>NUCLEOTIDE SEQUENCE [LARGE SCALE GENOMIC DNA]</scope>
    <source>
        <strain evidence="3 4">2789STDY5608636</strain>
    </source>
</reference>
<protein>
    <submittedName>
        <fullName evidence="3">Esterase/lipase</fullName>
    </submittedName>
</protein>
<dbReference type="RefSeq" id="WP_043211267.1">
    <property type="nucleotide sequence ID" value="NZ_CAJGUP010000231.1"/>
</dbReference>
<reference evidence="2 5" key="2">
    <citation type="submission" date="2016-07" db="EMBL/GenBank/DDBJ databases">
        <title>Complete genome sequences of Bordetella pseudohinzii.</title>
        <authorList>
            <person name="Spilker T."/>
            <person name="Darrah R."/>
            <person name="LiPuma J.J."/>
        </authorList>
    </citation>
    <scope>NUCLEOTIDE SEQUENCE [LARGE SCALE GENOMIC DNA]</scope>
    <source>
        <strain evidence="2 5">HI4681</strain>
    </source>
</reference>
<dbReference type="Proteomes" id="UP000092950">
    <property type="component" value="Chromosome"/>
</dbReference>
<dbReference type="AlphaFoldDB" id="A0A0J6C175"/>
<dbReference type="EMBL" id="CP016440">
    <property type="protein sequence ID" value="ANY18307.1"/>
    <property type="molecule type" value="Genomic_DNA"/>
</dbReference>
<proteinExistence type="predicted"/>
<evidence type="ECO:0000313" key="5">
    <source>
        <dbReference type="Proteomes" id="UP000092950"/>
    </source>
</evidence>
<name>A0A0J6C175_9BORD</name>
<evidence type="ECO:0000313" key="4">
    <source>
        <dbReference type="Proteomes" id="UP000053096"/>
    </source>
</evidence>
<evidence type="ECO:0000259" key="1">
    <source>
        <dbReference type="Pfam" id="PF12697"/>
    </source>
</evidence>
<organism evidence="3 4">
    <name type="scientific">Bordetella pseudohinzii</name>
    <dbReference type="NCBI Taxonomy" id="1331258"/>
    <lineage>
        <taxon>Bacteria</taxon>
        <taxon>Pseudomonadati</taxon>
        <taxon>Pseudomonadota</taxon>
        <taxon>Betaproteobacteria</taxon>
        <taxon>Burkholderiales</taxon>
        <taxon>Alcaligenaceae</taxon>
        <taxon>Bordetella</taxon>
    </lineage>
</organism>
<dbReference type="Proteomes" id="UP000053096">
    <property type="component" value="Unassembled WGS sequence"/>
</dbReference>
<dbReference type="InterPro" id="IPR029058">
    <property type="entry name" value="AB_hydrolase_fold"/>
</dbReference>
<dbReference type="KEGG" id="bpdz:BBN53_11660"/>
<dbReference type="EMBL" id="CYTV01000001">
    <property type="protein sequence ID" value="CUI34947.1"/>
    <property type="molecule type" value="Genomic_DNA"/>
</dbReference>
<evidence type="ECO:0000313" key="2">
    <source>
        <dbReference type="EMBL" id="ANY18307.1"/>
    </source>
</evidence>
<keyword evidence="5" id="KW-1185">Reference proteome</keyword>
<evidence type="ECO:0000313" key="3">
    <source>
        <dbReference type="EMBL" id="CUI34947.1"/>
    </source>
</evidence>
<feature type="domain" description="AB hydrolase-1" evidence="1">
    <location>
        <begin position="5"/>
        <end position="248"/>
    </location>
</feature>
<dbReference type="InterPro" id="IPR000073">
    <property type="entry name" value="AB_hydrolase_1"/>
</dbReference>
<accession>A0A0M7C5H9</accession>
<sequence length="256" mass="28274">MSKTILFIHGAWLTPTVWQPWQQRYEALGYRTLAPAWPLLDRSVQALRDTPDGAIGKLTLGRIADHYAAIIATLPEPPILIGHSYGGLVAQMLLDRGLGAAAVSISPAPAAGIKPGPKAFLAALPVFLAWRGWSRALRMSFKGFARDFTNGLSPERQREAFDRHVVPAPGRIYYQSVLGIGSSIQWSKPDRAPLLLVSAENDRTVEPGMVKQHFKRYRASTATTELREFANRGHWLIAGDGWEEVADAALQWVQSR</sequence>
<accession>A0A0J6C175</accession>
<dbReference type="Pfam" id="PF12697">
    <property type="entry name" value="Abhydrolase_6"/>
    <property type="match status" value="1"/>
</dbReference>
<dbReference type="Gene3D" id="3.40.50.1820">
    <property type="entry name" value="alpha/beta hydrolase"/>
    <property type="match status" value="1"/>
</dbReference>
<dbReference type="SUPFAM" id="SSF53474">
    <property type="entry name" value="alpha/beta-Hydrolases"/>
    <property type="match status" value="1"/>
</dbReference>
<dbReference type="OrthoDB" id="9112061at2"/>